<dbReference type="PANTHER" id="PTHR43716:SF1">
    <property type="entry name" value="D-2-HYDROXYGLUTARATE DEHYDROGENASE, MITOCHONDRIAL"/>
    <property type="match status" value="1"/>
</dbReference>
<comment type="caution">
    <text evidence="4">The sequence shown here is derived from an EMBL/GenBank/DDBJ whole genome shotgun (WGS) entry which is preliminary data.</text>
</comment>
<keyword evidence="5" id="KW-1185">Reference proteome</keyword>
<protein>
    <submittedName>
        <fullName evidence="4">D-2-hydroxyglutarate--pyruvate transhydrogenase DLD2</fullName>
    </submittedName>
</protein>
<keyword evidence="2" id="KW-0560">Oxidoreductase</keyword>
<evidence type="ECO:0000256" key="1">
    <source>
        <dbReference type="ARBA" id="ARBA00001974"/>
    </source>
</evidence>
<proteinExistence type="predicted"/>
<dbReference type="PANTHER" id="PTHR43716">
    <property type="entry name" value="D-2-HYDROXYGLUTARATE DEHYDROGENASE, MITOCHONDRIAL"/>
    <property type="match status" value="1"/>
</dbReference>
<dbReference type="EMBL" id="VIIS01000774">
    <property type="protein sequence ID" value="KAF0305224.1"/>
    <property type="molecule type" value="Genomic_DNA"/>
</dbReference>
<feature type="region of interest" description="Disordered" evidence="3">
    <location>
        <begin position="135"/>
        <end position="157"/>
    </location>
</feature>
<organism evidence="4 5">
    <name type="scientific">Amphibalanus amphitrite</name>
    <name type="common">Striped barnacle</name>
    <name type="synonym">Balanus amphitrite</name>
    <dbReference type="NCBI Taxonomy" id="1232801"/>
    <lineage>
        <taxon>Eukaryota</taxon>
        <taxon>Metazoa</taxon>
        <taxon>Ecdysozoa</taxon>
        <taxon>Arthropoda</taxon>
        <taxon>Crustacea</taxon>
        <taxon>Multicrustacea</taxon>
        <taxon>Cirripedia</taxon>
        <taxon>Thoracica</taxon>
        <taxon>Thoracicalcarea</taxon>
        <taxon>Balanomorpha</taxon>
        <taxon>Balanoidea</taxon>
        <taxon>Balanidae</taxon>
        <taxon>Amphibalaninae</taxon>
        <taxon>Amphibalanus</taxon>
    </lineage>
</organism>
<dbReference type="OrthoDB" id="5332616at2759"/>
<sequence>MPPGSALTAALTSQAAHITFQPPTQTGVIRIQPPLDDYPCFMLIETSGSDEQHDQEKLTRFLENTMERGLVMDGTLASNSRETVRGSWPDVDVGRRVCSLPPAAGLSGLDQRAADLLTADVLTVTTGVTTTNGDTAGTTSTGTNTGTSTGTNTGTSHHRCGACSDRHVTPRAAADSRGLPDCLPAGHCGSTVATVRTENHESCDNGTRNVVVAGRGLVGDHLAQRMF</sequence>
<feature type="compositionally biased region" description="Low complexity" evidence="3">
    <location>
        <begin position="135"/>
        <end position="155"/>
    </location>
</feature>
<accession>A0A6A4WN45</accession>
<dbReference type="GO" id="GO:0005739">
    <property type="term" value="C:mitochondrion"/>
    <property type="evidence" value="ECO:0007669"/>
    <property type="project" value="TreeGrafter"/>
</dbReference>
<keyword evidence="4" id="KW-0670">Pyruvate</keyword>
<dbReference type="Gene3D" id="3.30.70.2190">
    <property type="match status" value="1"/>
</dbReference>
<comment type="cofactor">
    <cofactor evidence="1">
        <name>FAD</name>
        <dbReference type="ChEBI" id="CHEBI:57692"/>
    </cofactor>
</comment>
<dbReference type="Proteomes" id="UP000440578">
    <property type="component" value="Unassembled WGS sequence"/>
</dbReference>
<name>A0A6A4WN45_AMPAM</name>
<dbReference type="GO" id="GO:0016491">
    <property type="term" value="F:oxidoreductase activity"/>
    <property type="evidence" value="ECO:0007669"/>
    <property type="project" value="UniProtKB-KW"/>
</dbReference>
<evidence type="ECO:0000256" key="2">
    <source>
        <dbReference type="ARBA" id="ARBA00023002"/>
    </source>
</evidence>
<evidence type="ECO:0000313" key="4">
    <source>
        <dbReference type="EMBL" id="KAF0305224.1"/>
    </source>
</evidence>
<dbReference type="InterPro" id="IPR051264">
    <property type="entry name" value="FAD-oxidored/transferase_4"/>
</dbReference>
<dbReference type="AlphaFoldDB" id="A0A6A4WN45"/>
<evidence type="ECO:0000256" key="3">
    <source>
        <dbReference type="SAM" id="MobiDB-lite"/>
    </source>
</evidence>
<reference evidence="4 5" key="1">
    <citation type="submission" date="2019-07" db="EMBL/GenBank/DDBJ databases">
        <title>Draft genome assembly of a fouling barnacle, Amphibalanus amphitrite (Darwin, 1854): The first reference genome for Thecostraca.</title>
        <authorList>
            <person name="Kim W."/>
        </authorList>
    </citation>
    <scope>NUCLEOTIDE SEQUENCE [LARGE SCALE GENOMIC DNA]</scope>
    <source>
        <strain evidence="4">SNU_AA5</strain>
        <tissue evidence="4">Soma without cirri and trophi</tissue>
    </source>
</reference>
<evidence type="ECO:0000313" key="5">
    <source>
        <dbReference type="Proteomes" id="UP000440578"/>
    </source>
</evidence>
<gene>
    <name evidence="4" type="primary">DLD2</name>
    <name evidence="4" type="ORF">FJT64_023167</name>
</gene>